<dbReference type="Proteomes" id="UP001152867">
    <property type="component" value="Unassembled WGS sequence"/>
</dbReference>
<keyword evidence="1" id="KW-1133">Transmembrane helix</keyword>
<dbReference type="EMBL" id="JANDJP010000013">
    <property type="protein sequence ID" value="MDF9914475.1"/>
    <property type="molecule type" value="Genomic_DNA"/>
</dbReference>
<dbReference type="InterPro" id="IPR009293">
    <property type="entry name" value="UPF0478"/>
</dbReference>
<dbReference type="OrthoDB" id="2146420at2"/>
<proteinExistence type="predicted"/>
<comment type="caution">
    <text evidence="3">The sequence shown here is derived from an EMBL/GenBank/DDBJ whole genome shotgun (WGS) entry which is preliminary data.</text>
</comment>
<dbReference type="PANTHER" id="PTHR40070">
    <property type="entry name" value="UPF0478 PROTEIN YTXG"/>
    <property type="match status" value="1"/>
</dbReference>
<organism evidence="3 4">
    <name type="scientific">Furfurilactobacillus milii</name>
    <dbReference type="NCBI Taxonomy" id="2888272"/>
    <lineage>
        <taxon>Bacteria</taxon>
        <taxon>Bacillati</taxon>
        <taxon>Bacillota</taxon>
        <taxon>Bacilli</taxon>
        <taxon>Lactobacillales</taxon>
        <taxon>Lactobacillaceae</taxon>
        <taxon>Furfurilactobacillus</taxon>
    </lineage>
</organism>
<keyword evidence="5" id="KW-1185">Reference proteome</keyword>
<evidence type="ECO:0000313" key="4">
    <source>
        <dbReference type="Proteomes" id="UP000449209"/>
    </source>
</evidence>
<dbReference type="PANTHER" id="PTHR40070:SF1">
    <property type="entry name" value="UPF0478 PROTEIN YTXG"/>
    <property type="match status" value="1"/>
</dbReference>
<evidence type="ECO:0000256" key="1">
    <source>
        <dbReference type="SAM" id="Phobius"/>
    </source>
</evidence>
<protein>
    <submittedName>
        <fullName evidence="3">DUF948 domain-containing protein</fullName>
    </submittedName>
</protein>
<dbReference type="AlphaFoldDB" id="A0A6N9I4F6"/>
<accession>A0A6N9I4F6</accession>
<reference evidence="2" key="2">
    <citation type="submission" date="2022-06" db="EMBL/GenBank/DDBJ databases">
        <title>Antifungal cultures and metabolites of lactic acid bacteria for use in dairy fermentations.</title>
        <authorList>
            <person name="Zhao Z."/>
            <person name="Gaenzle M."/>
        </authorList>
    </citation>
    <scope>NUCLEOTIDE SEQUENCE</scope>
    <source>
        <strain evidence="2">FUA3126</strain>
    </source>
</reference>
<dbReference type="EMBL" id="WEZQ01000019">
    <property type="protein sequence ID" value="MYV18012.1"/>
    <property type="molecule type" value="Genomic_DNA"/>
</dbReference>
<evidence type="ECO:0000313" key="2">
    <source>
        <dbReference type="EMBL" id="MDF9914475.1"/>
    </source>
</evidence>
<evidence type="ECO:0000313" key="5">
    <source>
        <dbReference type="Proteomes" id="UP001152867"/>
    </source>
</evidence>
<evidence type="ECO:0000313" key="3">
    <source>
        <dbReference type="EMBL" id="MYV18012.1"/>
    </source>
</evidence>
<dbReference type="Pfam" id="PF06103">
    <property type="entry name" value="DUF948"/>
    <property type="match status" value="1"/>
</dbReference>
<dbReference type="Proteomes" id="UP000449209">
    <property type="component" value="Unassembled WGS sequence"/>
</dbReference>
<feature type="transmembrane region" description="Helical" evidence="1">
    <location>
        <begin position="6"/>
        <end position="26"/>
    </location>
</feature>
<name>A0A6N9I4F6_9LACO</name>
<sequence length="137" mass="14733">MTGGVIAAIAFLILAIFISIFLMVLLRTFHEVNQSVAVIRSSVDVLSKQVEDILGNANELLDDVNHKVATVDPVFQAAADLGESVSDLNNATRDLTTRVTSTGKSAGKVGVATKAANSVYKMYRNHQTKKQSRATNK</sequence>
<gene>
    <name evidence="3" type="ORF">GB993_10915</name>
    <name evidence="2" type="ORF">NNA32_09460</name>
</gene>
<keyword evidence="1" id="KW-0472">Membrane</keyword>
<keyword evidence="1" id="KW-0812">Transmembrane</keyword>
<reference evidence="3 4" key="1">
    <citation type="journal article" date="2019" name="Appl. Environ. Microbiol.">
        <title>Genetic determinants of hydroxycinnamic acid metabolism in heterofermentative lactobacilli.</title>
        <authorList>
            <person name="Gaur G."/>
            <person name="Oh J.H."/>
            <person name="Filannino P."/>
            <person name="Gobbetti M."/>
            <person name="van Pijkeren J.P."/>
            <person name="Ganzle M.G."/>
        </authorList>
    </citation>
    <scope>NUCLEOTIDE SEQUENCE [LARGE SCALE GENOMIC DNA]</scope>
    <source>
        <strain evidence="3 4">C5</strain>
    </source>
</reference>
<dbReference type="RefSeq" id="WP_161004300.1">
    <property type="nucleotide sequence ID" value="NZ_JAIWJF010000002.1"/>
</dbReference>